<dbReference type="FunFam" id="2.70.98.10:FF:000001">
    <property type="entry name" value="Glucans biosynthesis protein G"/>
    <property type="match status" value="1"/>
</dbReference>
<evidence type="ECO:0000256" key="2">
    <source>
        <dbReference type="ARBA" id="ARBA00005001"/>
    </source>
</evidence>
<comment type="subcellular location">
    <subcellularLocation>
        <location evidence="1">Periplasm</location>
    </subcellularLocation>
</comment>
<dbReference type="InterPro" id="IPR014756">
    <property type="entry name" value="Ig_E-set"/>
</dbReference>
<dbReference type="InterPro" id="IPR007444">
    <property type="entry name" value="Glucan_biosyn_MdoG_C"/>
</dbReference>
<proteinExistence type="inferred from homology"/>
<sequence>MFHRMLMSFCLLAALLAEPFSAGAAEPFTFADVQARAQDLAATAYVPSTPVPDFLTKLNYDEWSSIRYLPEKALWAEEGLPFTVQFFHPGLYYDMPVRMHIVNSDGVEDITFDTSLFQYGSEELSKQVAQAKNMDFAGFRLHYPLNRSDYRDELAIFLGASYFRALAADTHYGIYSRGLAIDTATSQGEEFPYFREFWIVKPAADAANITIYALMDSPSMAGAYRFIITPGAPTVMEVKCALFTRKGAKNFQKIGLAPLTSMFFYGEEKNGRPGDYRPEVHNSDGLLYVNGDKHWFWSPLANPKRLSVNTFPLPNPRGFGLMQRDSDFKSYQDIDAKYEQRPSLWVEPEGDWGPGTLNLVEIPTEDEMHDNIVAFWTPDKPRDKNNPDQPEAELRYPDTQMYSWKLYWMQPQTSRHGLGQATSTRISRNADTMTFHVDFAGGELATLPEDTGLASIVETPEPIPLLEKKLLRNDATGGWRLEFTVRLPKEEGVIESLMAARKGPVNLRFRALLKKGENLPDPITETWIYDWQLQPQ</sequence>
<evidence type="ECO:0000259" key="7">
    <source>
        <dbReference type="Pfam" id="PF04349"/>
    </source>
</evidence>
<reference evidence="8" key="2">
    <citation type="submission" date="2021-09" db="EMBL/GenBank/DDBJ databases">
        <authorList>
            <person name="Gilroy R."/>
        </authorList>
    </citation>
    <scope>NUCLEOTIDE SEQUENCE</scope>
    <source>
        <strain evidence="8">ChiGjej2B2-19336</strain>
    </source>
</reference>
<dbReference type="SUPFAM" id="SSF74650">
    <property type="entry name" value="Galactose mutarotase-like"/>
    <property type="match status" value="1"/>
</dbReference>
<dbReference type="InterPro" id="IPR014438">
    <property type="entry name" value="Glucan_biosyn_MdoG/MdoD"/>
</dbReference>
<dbReference type="SUPFAM" id="SSF81296">
    <property type="entry name" value="E set domains"/>
    <property type="match status" value="1"/>
</dbReference>
<name>A0A921AU52_9BACT</name>
<dbReference type="GO" id="GO:0030246">
    <property type="term" value="F:carbohydrate binding"/>
    <property type="evidence" value="ECO:0007669"/>
    <property type="project" value="InterPro"/>
</dbReference>
<accession>A0A921AU52</accession>
<organism evidence="8 9">
    <name type="scientific">Mailhella massiliensis</name>
    <dbReference type="NCBI Taxonomy" id="1903261"/>
    <lineage>
        <taxon>Bacteria</taxon>
        <taxon>Pseudomonadati</taxon>
        <taxon>Thermodesulfobacteriota</taxon>
        <taxon>Desulfovibrionia</taxon>
        <taxon>Desulfovibrionales</taxon>
        <taxon>Desulfovibrionaceae</taxon>
        <taxon>Mailhella</taxon>
    </lineage>
</organism>
<dbReference type="PANTHER" id="PTHR30504:SF2">
    <property type="entry name" value="GLUCANS BIOSYNTHESIS PROTEIN G"/>
    <property type="match status" value="1"/>
</dbReference>
<evidence type="ECO:0000256" key="4">
    <source>
        <dbReference type="ARBA" id="ARBA00022729"/>
    </source>
</evidence>
<keyword evidence="5" id="KW-0574">Periplasm</keyword>
<dbReference type="InterPro" id="IPR013783">
    <property type="entry name" value="Ig-like_fold"/>
</dbReference>
<dbReference type="PANTHER" id="PTHR30504">
    <property type="entry name" value="GLUCANS BIOSYNTHESIS PROTEIN"/>
    <property type="match status" value="1"/>
</dbReference>
<dbReference type="GO" id="GO:0051274">
    <property type="term" value="P:beta-glucan biosynthetic process"/>
    <property type="evidence" value="ECO:0007669"/>
    <property type="project" value="TreeGrafter"/>
</dbReference>
<dbReference type="PIRSF" id="PIRSF006281">
    <property type="entry name" value="MdoG"/>
    <property type="match status" value="1"/>
</dbReference>
<dbReference type="Proteomes" id="UP000698963">
    <property type="component" value="Unassembled WGS sequence"/>
</dbReference>
<comment type="caution">
    <text evidence="8">The sequence shown here is derived from an EMBL/GenBank/DDBJ whole genome shotgun (WGS) entry which is preliminary data.</text>
</comment>
<dbReference type="RefSeq" id="WP_304120247.1">
    <property type="nucleotide sequence ID" value="NZ_DYZA01000015.1"/>
</dbReference>
<dbReference type="GO" id="GO:0003824">
    <property type="term" value="F:catalytic activity"/>
    <property type="evidence" value="ECO:0007669"/>
    <property type="project" value="InterPro"/>
</dbReference>
<dbReference type="AlphaFoldDB" id="A0A921AU52"/>
<dbReference type="InterPro" id="IPR011013">
    <property type="entry name" value="Gal_mutarotase_sf_dom"/>
</dbReference>
<gene>
    <name evidence="8" type="ORF">K8W16_00590</name>
</gene>
<evidence type="ECO:0000313" key="9">
    <source>
        <dbReference type="Proteomes" id="UP000698963"/>
    </source>
</evidence>
<reference evidence="8" key="1">
    <citation type="journal article" date="2021" name="PeerJ">
        <title>Extensive microbial diversity within the chicken gut microbiome revealed by metagenomics and culture.</title>
        <authorList>
            <person name="Gilroy R."/>
            <person name="Ravi A."/>
            <person name="Getino M."/>
            <person name="Pursley I."/>
            <person name="Horton D.L."/>
            <person name="Alikhan N.F."/>
            <person name="Baker D."/>
            <person name="Gharbi K."/>
            <person name="Hall N."/>
            <person name="Watson M."/>
            <person name="Adriaenssens E.M."/>
            <person name="Foster-Nyarko E."/>
            <person name="Jarju S."/>
            <person name="Secka A."/>
            <person name="Antonio M."/>
            <person name="Oren A."/>
            <person name="Chaudhuri R.R."/>
            <person name="La Ragione R."/>
            <person name="Hildebrand F."/>
            <person name="Pallen M.J."/>
        </authorList>
    </citation>
    <scope>NUCLEOTIDE SEQUENCE</scope>
    <source>
        <strain evidence="8">ChiGjej2B2-19336</strain>
    </source>
</reference>
<feature type="domain" description="Glucan biosynthesis periplasmic MdoG C-terminal" evidence="7">
    <location>
        <begin position="28"/>
        <end position="531"/>
    </location>
</feature>
<evidence type="ECO:0000256" key="6">
    <source>
        <dbReference type="SAM" id="SignalP"/>
    </source>
</evidence>
<dbReference type="Gene3D" id="2.60.40.10">
    <property type="entry name" value="Immunoglobulins"/>
    <property type="match status" value="1"/>
</dbReference>
<protein>
    <submittedName>
        <fullName evidence="8">Glucan biosynthesis protein G</fullName>
    </submittedName>
</protein>
<dbReference type="Gene3D" id="2.70.98.10">
    <property type="match status" value="1"/>
</dbReference>
<keyword evidence="4 6" id="KW-0732">Signal</keyword>
<comment type="pathway">
    <text evidence="2">Glycan metabolism; osmoregulated periplasmic glucan (OPG) biosynthesis.</text>
</comment>
<feature type="signal peptide" evidence="6">
    <location>
        <begin position="1"/>
        <end position="24"/>
    </location>
</feature>
<feature type="chain" id="PRO_5037043462" evidence="6">
    <location>
        <begin position="25"/>
        <end position="536"/>
    </location>
</feature>
<evidence type="ECO:0000256" key="5">
    <source>
        <dbReference type="ARBA" id="ARBA00022764"/>
    </source>
</evidence>
<evidence type="ECO:0000313" key="8">
    <source>
        <dbReference type="EMBL" id="HJD96131.1"/>
    </source>
</evidence>
<dbReference type="InterPro" id="IPR014718">
    <property type="entry name" value="GH-type_carb-bd"/>
</dbReference>
<dbReference type="EMBL" id="DYZA01000015">
    <property type="protein sequence ID" value="HJD96131.1"/>
    <property type="molecule type" value="Genomic_DNA"/>
</dbReference>
<dbReference type="GO" id="GO:0030288">
    <property type="term" value="C:outer membrane-bounded periplasmic space"/>
    <property type="evidence" value="ECO:0007669"/>
    <property type="project" value="TreeGrafter"/>
</dbReference>
<evidence type="ECO:0000256" key="1">
    <source>
        <dbReference type="ARBA" id="ARBA00004418"/>
    </source>
</evidence>
<dbReference type="Pfam" id="PF04349">
    <property type="entry name" value="MdoG"/>
    <property type="match status" value="1"/>
</dbReference>
<comment type="similarity">
    <text evidence="3">Belongs to the OpgD/OpgG family.</text>
</comment>
<evidence type="ECO:0000256" key="3">
    <source>
        <dbReference type="ARBA" id="ARBA00009284"/>
    </source>
</evidence>